<dbReference type="RefSeq" id="WP_092560215.1">
    <property type="nucleotide sequence ID" value="NZ_FOYZ01000005.1"/>
</dbReference>
<dbReference type="OrthoDB" id="2645682at2"/>
<dbReference type="AlphaFoldDB" id="A0A1I6JGF3"/>
<name>A0A1I6JGF3_9FIRM</name>
<sequence length="152" mass="17347">MESIHSFQSNEILTGIAILSVLRNTKKLETTKCLLIEPLLSYKSIRDYLKNANSKVRSIEELMVKQNIVFSNFNRRFQEKLPLSINSILLMSQLKLLHIENNNLLFTGDKFDFNEKTLGKAAQDIIATSSNLVEILTREAASSLYLSLRVEL</sequence>
<dbReference type="Pfam" id="PF20131">
    <property type="entry name" value="MC3"/>
    <property type="match status" value="1"/>
</dbReference>
<protein>
    <submittedName>
        <fullName evidence="1">Uncharacterized protein</fullName>
    </submittedName>
</protein>
<evidence type="ECO:0000313" key="2">
    <source>
        <dbReference type="Proteomes" id="UP000199659"/>
    </source>
</evidence>
<dbReference type="InterPro" id="IPR045390">
    <property type="entry name" value="ABC-3C_MC3"/>
</dbReference>
<dbReference type="Proteomes" id="UP000199659">
    <property type="component" value="Unassembled WGS sequence"/>
</dbReference>
<gene>
    <name evidence="1" type="ORF">SAMN05661086_01658</name>
</gene>
<proteinExistence type="predicted"/>
<organism evidence="1 2">
    <name type="scientific">Anaeromicropila populeti</name>
    <dbReference type="NCBI Taxonomy" id="37658"/>
    <lineage>
        <taxon>Bacteria</taxon>
        <taxon>Bacillati</taxon>
        <taxon>Bacillota</taxon>
        <taxon>Clostridia</taxon>
        <taxon>Lachnospirales</taxon>
        <taxon>Lachnospiraceae</taxon>
        <taxon>Anaeromicropila</taxon>
    </lineage>
</organism>
<keyword evidence="2" id="KW-1185">Reference proteome</keyword>
<reference evidence="1 2" key="1">
    <citation type="submission" date="2016-10" db="EMBL/GenBank/DDBJ databases">
        <authorList>
            <person name="de Groot N.N."/>
        </authorList>
    </citation>
    <scope>NUCLEOTIDE SEQUENCE [LARGE SCALE GENOMIC DNA]</scope>
    <source>
        <strain evidence="1 2">743A</strain>
    </source>
</reference>
<dbReference type="EMBL" id="FOYZ01000005">
    <property type="protein sequence ID" value="SFR77964.1"/>
    <property type="molecule type" value="Genomic_DNA"/>
</dbReference>
<evidence type="ECO:0000313" key="1">
    <source>
        <dbReference type="EMBL" id="SFR77964.1"/>
    </source>
</evidence>
<dbReference type="STRING" id="37658.SAMN05661086_01658"/>
<accession>A0A1I6JGF3</accession>